<dbReference type="InterPro" id="IPR052524">
    <property type="entry name" value="MFS_Cyanate_Porter"/>
</dbReference>
<feature type="transmembrane region" description="Helical" evidence="6">
    <location>
        <begin position="291"/>
        <end position="310"/>
    </location>
</feature>
<reference evidence="9" key="1">
    <citation type="submission" date="2017-09" db="EMBL/GenBank/DDBJ databases">
        <authorList>
            <person name="Zhang Y."/>
            <person name="Huang X."/>
            <person name="Liu J."/>
            <person name="Lu L."/>
            <person name="Peng K."/>
        </authorList>
    </citation>
    <scope>NUCLEOTIDE SEQUENCE [LARGE SCALE GENOMIC DNA]</scope>
    <source>
        <strain evidence="9">S-XJ-1</strain>
    </source>
</reference>
<evidence type="ECO:0000259" key="7">
    <source>
        <dbReference type="PROSITE" id="PS50850"/>
    </source>
</evidence>
<feature type="transmembrane region" description="Helical" evidence="6">
    <location>
        <begin position="176"/>
        <end position="195"/>
    </location>
</feature>
<dbReference type="PROSITE" id="PS50850">
    <property type="entry name" value="MFS"/>
    <property type="match status" value="1"/>
</dbReference>
<evidence type="ECO:0000256" key="6">
    <source>
        <dbReference type="SAM" id="Phobius"/>
    </source>
</evidence>
<evidence type="ECO:0000256" key="4">
    <source>
        <dbReference type="ARBA" id="ARBA00023136"/>
    </source>
</evidence>
<protein>
    <submittedName>
        <fullName evidence="8">MFS transporter</fullName>
    </submittedName>
</protein>
<comment type="subcellular location">
    <subcellularLocation>
        <location evidence="1">Cell membrane</location>
        <topology evidence="1">Multi-pass membrane protein</topology>
    </subcellularLocation>
</comment>
<keyword evidence="9" id="KW-1185">Reference proteome</keyword>
<dbReference type="InterPro" id="IPR020846">
    <property type="entry name" value="MFS_dom"/>
</dbReference>
<dbReference type="InterPro" id="IPR036259">
    <property type="entry name" value="MFS_trans_sf"/>
</dbReference>
<evidence type="ECO:0000313" key="9">
    <source>
        <dbReference type="Proteomes" id="UP000218810"/>
    </source>
</evidence>
<dbReference type="InterPro" id="IPR011701">
    <property type="entry name" value="MFS"/>
</dbReference>
<feature type="transmembrane region" description="Helical" evidence="6">
    <location>
        <begin position="375"/>
        <end position="398"/>
    </location>
</feature>
<dbReference type="AlphaFoldDB" id="A0A2A2WM87"/>
<dbReference type="PANTHER" id="PTHR23523:SF2">
    <property type="entry name" value="2-NITROIMIDAZOLE TRANSPORTER"/>
    <property type="match status" value="1"/>
</dbReference>
<comment type="caution">
    <text evidence="8">The sequence shown here is derived from an EMBL/GenBank/DDBJ whole genome shotgun (WGS) entry which is preliminary data.</text>
</comment>
<feature type="transmembrane region" description="Helical" evidence="6">
    <location>
        <begin position="404"/>
        <end position="426"/>
    </location>
</feature>
<evidence type="ECO:0000256" key="5">
    <source>
        <dbReference type="SAM" id="MobiDB-lite"/>
    </source>
</evidence>
<organism evidence="8 9">
    <name type="scientific">Dietzia natronolimnaea</name>
    <dbReference type="NCBI Taxonomy" id="161920"/>
    <lineage>
        <taxon>Bacteria</taxon>
        <taxon>Bacillati</taxon>
        <taxon>Actinomycetota</taxon>
        <taxon>Actinomycetes</taxon>
        <taxon>Mycobacteriales</taxon>
        <taxon>Dietziaceae</taxon>
        <taxon>Dietzia</taxon>
    </lineage>
</organism>
<feature type="transmembrane region" description="Helical" evidence="6">
    <location>
        <begin position="317"/>
        <end position="337"/>
    </location>
</feature>
<feature type="transmembrane region" description="Helical" evidence="6">
    <location>
        <begin position="86"/>
        <end position="104"/>
    </location>
</feature>
<feature type="transmembrane region" description="Helical" evidence="6">
    <location>
        <begin position="141"/>
        <end position="164"/>
    </location>
</feature>
<dbReference type="SUPFAM" id="SSF103473">
    <property type="entry name" value="MFS general substrate transporter"/>
    <property type="match status" value="1"/>
</dbReference>
<dbReference type="PANTHER" id="PTHR23523">
    <property type="match status" value="1"/>
</dbReference>
<keyword evidence="4 6" id="KW-0472">Membrane</keyword>
<feature type="transmembrane region" description="Helical" evidence="6">
    <location>
        <begin position="50"/>
        <end position="74"/>
    </location>
</feature>
<sequence length="436" mass="44140">MSRRSSRAVSPSGTLAFPVVALLGVVLVSLNLRTAVTSLSPLLGVIDAEIGLGAGGMGLLGMVPTAMFALWGVLTPVVLRRTGLEVLTVLAMTAAAAGQILRAFAHDPWVMGAGSLVALAGMGIGNVVAPPLVKKYFPRHVAAVSMAYITGLQLGTVVPALVAVPVDEVAGWRVSIGWWAVLAIVAAVPWVIEILRGGSDPGGSTTAGSTSAGSTSAGSTSAGSAPAGSSRATTVVGGSGPAHRVRPWRSPVGVALALFFGTNSLCTYAFFTWLPAVAESIGMTRAEGGLALAVYSAIGLIAALVVPWAAGRFEDPYPVVVVSVVCYLAGFAGLLWAPGAAPWLWICLLGVGPSTFPLCLTLINLRTRTQAGSAALSGFSQGVGYTAASLGPVVFGLLLSGPGLGGGLAFLTVVLAVMCVVGRIACRPRMLEDTLR</sequence>
<dbReference type="RefSeq" id="WP_095718942.1">
    <property type="nucleotide sequence ID" value="NZ_NTGA01000025.1"/>
</dbReference>
<dbReference type="Gene3D" id="1.20.1250.20">
    <property type="entry name" value="MFS general substrate transporter like domains"/>
    <property type="match status" value="2"/>
</dbReference>
<feature type="region of interest" description="Disordered" evidence="5">
    <location>
        <begin position="201"/>
        <end position="243"/>
    </location>
</feature>
<dbReference type="OrthoDB" id="5317164at2"/>
<feature type="transmembrane region" description="Helical" evidence="6">
    <location>
        <begin position="12"/>
        <end position="30"/>
    </location>
</feature>
<dbReference type="GO" id="GO:0005886">
    <property type="term" value="C:plasma membrane"/>
    <property type="evidence" value="ECO:0007669"/>
    <property type="project" value="UniProtKB-SubCell"/>
</dbReference>
<feature type="compositionally biased region" description="Low complexity" evidence="5">
    <location>
        <begin position="202"/>
        <end position="234"/>
    </location>
</feature>
<dbReference type="Proteomes" id="UP000218810">
    <property type="component" value="Unassembled WGS sequence"/>
</dbReference>
<accession>A0A2A2WM87</accession>
<evidence type="ECO:0000256" key="2">
    <source>
        <dbReference type="ARBA" id="ARBA00022692"/>
    </source>
</evidence>
<dbReference type="GO" id="GO:0022857">
    <property type="term" value="F:transmembrane transporter activity"/>
    <property type="evidence" value="ECO:0007669"/>
    <property type="project" value="InterPro"/>
</dbReference>
<proteinExistence type="predicted"/>
<feature type="transmembrane region" description="Helical" evidence="6">
    <location>
        <begin position="252"/>
        <end position="271"/>
    </location>
</feature>
<dbReference type="Pfam" id="PF07690">
    <property type="entry name" value="MFS_1"/>
    <property type="match status" value="1"/>
</dbReference>
<feature type="transmembrane region" description="Helical" evidence="6">
    <location>
        <begin position="110"/>
        <end position="129"/>
    </location>
</feature>
<dbReference type="EMBL" id="NTGA01000025">
    <property type="protein sequence ID" value="PAY22326.1"/>
    <property type="molecule type" value="Genomic_DNA"/>
</dbReference>
<name>A0A2A2WM87_9ACTN</name>
<evidence type="ECO:0000313" key="8">
    <source>
        <dbReference type="EMBL" id="PAY22326.1"/>
    </source>
</evidence>
<gene>
    <name evidence="8" type="ORF">CEY15_13850</name>
</gene>
<feature type="transmembrane region" description="Helical" evidence="6">
    <location>
        <begin position="343"/>
        <end position="363"/>
    </location>
</feature>
<evidence type="ECO:0000256" key="3">
    <source>
        <dbReference type="ARBA" id="ARBA00022989"/>
    </source>
</evidence>
<keyword evidence="2 6" id="KW-0812">Transmembrane</keyword>
<evidence type="ECO:0000256" key="1">
    <source>
        <dbReference type="ARBA" id="ARBA00004651"/>
    </source>
</evidence>
<keyword evidence="3 6" id="KW-1133">Transmembrane helix</keyword>
<feature type="domain" description="Major facilitator superfamily (MFS) profile" evidence="7">
    <location>
        <begin position="17"/>
        <end position="434"/>
    </location>
</feature>